<evidence type="ECO:0000313" key="2">
    <source>
        <dbReference type="EMBL" id="KAK4452613.1"/>
    </source>
</evidence>
<evidence type="ECO:0000313" key="3">
    <source>
        <dbReference type="Proteomes" id="UP001321760"/>
    </source>
</evidence>
<reference evidence="2" key="1">
    <citation type="journal article" date="2023" name="Mol. Phylogenet. Evol.">
        <title>Genome-scale phylogeny and comparative genomics of the fungal order Sordariales.</title>
        <authorList>
            <person name="Hensen N."/>
            <person name="Bonometti L."/>
            <person name="Westerberg I."/>
            <person name="Brannstrom I.O."/>
            <person name="Guillou S."/>
            <person name="Cros-Aarteil S."/>
            <person name="Calhoun S."/>
            <person name="Haridas S."/>
            <person name="Kuo A."/>
            <person name="Mondo S."/>
            <person name="Pangilinan J."/>
            <person name="Riley R."/>
            <person name="LaButti K."/>
            <person name="Andreopoulos B."/>
            <person name="Lipzen A."/>
            <person name="Chen C."/>
            <person name="Yan M."/>
            <person name="Daum C."/>
            <person name="Ng V."/>
            <person name="Clum A."/>
            <person name="Steindorff A."/>
            <person name="Ohm R.A."/>
            <person name="Martin F."/>
            <person name="Silar P."/>
            <person name="Natvig D.O."/>
            <person name="Lalanne C."/>
            <person name="Gautier V."/>
            <person name="Ament-Velasquez S.L."/>
            <person name="Kruys A."/>
            <person name="Hutchinson M.I."/>
            <person name="Powell A.J."/>
            <person name="Barry K."/>
            <person name="Miller A.N."/>
            <person name="Grigoriev I.V."/>
            <person name="Debuchy R."/>
            <person name="Gladieux P."/>
            <person name="Hiltunen Thoren M."/>
            <person name="Johannesson H."/>
        </authorList>
    </citation>
    <scope>NUCLEOTIDE SEQUENCE</scope>
    <source>
        <strain evidence="2">PSN243</strain>
    </source>
</reference>
<accession>A0AAV9GWD7</accession>
<evidence type="ECO:0000259" key="1">
    <source>
        <dbReference type="Pfam" id="PF20150"/>
    </source>
</evidence>
<name>A0AAV9GWD7_9PEZI</name>
<dbReference type="EMBL" id="MU865923">
    <property type="protein sequence ID" value="KAK4452613.1"/>
    <property type="molecule type" value="Genomic_DNA"/>
</dbReference>
<dbReference type="AlphaFoldDB" id="A0AAV9GWD7"/>
<organism evidence="2 3">
    <name type="scientific">Podospora aff. communis PSN243</name>
    <dbReference type="NCBI Taxonomy" id="3040156"/>
    <lineage>
        <taxon>Eukaryota</taxon>
        <taxon>Fungi</taxon>
        <taxon>Dikarya</taxon>
        <taxon>Ascomycota</taxon>
        <taxon>Pezizomycotina</taxon>
        <taxon>Sordariomycetes</taxon>
        <taxon>Sordariomycetidae</taxon>
        <taxon>Sordariales</taxon>
        <taxon>Podosporaceae</taxon>
        <taxon>Podospora</taxon>
    </lineage>
</organism>
<gene>
    <name evidence="2" type="ORF">QBC34DRAFT_397910</name>
</gene>
<protein>
    <recommendedName>
        <fullName evidence="1">2EXR domain-containing protein</fullName>
    </recommendedName>
</protein>
<reference evidence="2" key="2">
    <citation type="submission" date="2023-05" db="EMBL/GenBank/DDBJ databases">
        <authorList>
            <consortium name="Lawrence Berkeley National Laboratory"/>
            <person name="Steindorff A."/>
            <person name="Hensen N."/>
            <person name="Bonometti L."/>
            <person name="Westerberg I."/>
            <person name="Brannstrom I.O."/>
            <person name="Guillou S."/>
            <person name="Cros-Aarteil S."/>
            <person name="Calhoun S."/>
            <person name="Haridas S."/>
            <person name="Kuo A."/>
            <person name="Mondo S."/>
            <person name="Pangilinan J."/>
            <person name="Riley R."/>
            <person name="Labutti K."/>
            <person name="Andreopoulos B."/>
            <person name="Lipzen A."/>
            <person name="Chen C."/>
            <person name="Yanf M."/>
            <person name="Daum C."/>
            <person name="Ng V."/>
            <person name="Clum A."/>
            <person name="Ohm R."/>
            <person name="Martin F."/>
            <person name="Silar P."/>
            <person name="Natvig D."/>
            <person name="Lalanne C."/>
            <person name="Gautier V."/>
            <person name="Ament-Velasquez S.L."/>
            <person name="Kruys A."/>
            <person name="Hutchinson M.I."/>
            <person name="Powell A.J."/>
            <person name="Barry K."/>
            <person name="Miller A.N."/>
            <person name="Grigoriev I.V."/>
            <person name="Debuchy R."/>
            <person name="Gladieux P."/>
            <person name="Thoren M.H."/>
            <person name="Johannesson H."/>
        </authorList>
    </citation>
    <scope>NUCLEOTIDE SEQUENCE</scope>
    <source>
        <strain evidence="2">PSN243</strain>
    </source>
</reference>
<feature type="domain" description="2EXR" evidence="1">
    <location>
        <begin position="4"/>
        <end position="98"/>
    </location>
</feature>
<dbReference type="Proteomes" id="UP001321760">
    <property type="component" value="Unassembled WGS sequence"/>
</dbReference>
<proteinExistence type="predicted"/>
<dbReference type="Pfam" id="PF20150">
    <property type="entry name" value="2EXR"/>
    <property type="match status" value="1"/>
</dbReference>
<comment type="caution">
    <text evidence="2">The sequence shown here is derived from an EMBL/GenBank/DDBJ whole genome shotgun (WGS) entry which is preliminary data.</text>
</comment>
<feature type="non-terminal residue" evidence="2">
    <location>
        <position position="135"/>
    </location>
</feature>
<sequence>MESFSLFPVLPLELRRMIWSAALPDTDPAVACGWGPQNRFWQRRKGIPGKNEPHEDQSLRRFTSSRLPKIWLELPTQLQFVNREAREVALRWARKDNITIPTNPADSVGKCLAQREVDLERDALFLSTPDLINLM</sequence>
<keyword evidence="3" id="KW-1185">Reference proteome</keyword>
<dbReference type="InterPro" id="IPR045518">
    <property type="entry name" value="2EXR"/>
</dbReference>